<evidence type="ECO:0000259" key="2">
    <source>
        <dbReference type="PROSITE" id="PS50110"/>
    </source>
</evidence>
<sequence length="244" mass="28142">MIHIAICDDDPRSAGLVESLISDNRERFSEKIEISVYYSAERFVEAIEHGSIYDIIFMDIEMGGMNGIMAGHVLRADDANDPAQLIYISSYEQYHLQLFDVRPSGFIKKPVDQKSLTDKLIPAVQKAIRIRQQGRLNFLPVQLKGKERLVPFRDIHYLESRIRRISLMTRDEEIHYYGTLGEEAQKLPSAYFIRIHQSYIVNFYSVKEISARKIVLITGDELPVSEKNSIPVRKAYMKFRGNLA</sequence>
<evidence type="ECO:0000259" key="3">
    <source>
        <dbReference type="PROSITE" id="PS50930"/>
    </source>
</evidence>
<dbReference type="InterPro" id="IPR007492">
    <property type="entry name" value="LytTR_DNA-bd_dom"/>
</dbReference>
<evidence type="ECO:0000313" key="5">
    <source>
        <dbReference type="Proteomes" id="UP000029500"/>
    </source>
</evidence>
<keyword evidence="5" id="KW-1185">Reference proteome</keyword>
<dbReference type="PANTHER" id="PTHR37299:SF1">
    <property type="entry name" value="STAGE 0 SPORULATION PROTEIN A HOMOLOG"/>
    <property type="match status" value="1"/>
</dbReference>
<dbReference type="Pfam" id="PF04397">
    <property type="entry name" value="LytTR"/>
    <property type="match status" value="1"/>
</dbReference>
<dbReference type="CDD" id="cd00156">
    <property type="entry name" value="REC"/>
    <property type="match status" value="1"/>
</dbReference>
<keyword evidence="1" id="KW-0597">Phosphoprotein</keyword>
<dbReference type="KEGG" id="pgm:PGRAT_05955"/>
<feature type="domain" description="HTH LytTR-type" evidence="3">
    <location>
        <begin position="139"/>
        <end position="238"/>
    </location>
</feature>
<dbReference type="SMART" id="SM00448">
    <property type="entry name" value="REC"/>
    <property type="match status" value="1"/>
</dbReference>
<dbReference type="AlphaFoldDB" id="A0A089M4B9"/>
<dbReference type="InterPro" id="IPR011006">
    <property type="entry name" value="CheY-like_superfamily"/>
</dbReference>
<organism evidence="4 5">
    <name type="scientific">Paenibacillus graminis</name>
    <dbReference type="NCBI Taxonomy" id="189425"/>
    <lineage>
        <taxon>Bacteria</taxon>
        <taxon>Bacillati</taxon>
        <taxon>Bacillota</taxon>
        <taxon>Bacilli</taxon>
        <taxon>Bacillales</taxon>
        <taxon>Paenibacillaceae</taxon>
        <taxon>Paenibacillus</taxon>
    </lineage>
</organism>
<name>A0A089M4B9_9BACL</name>
<dbReference type="Pfam" id="PF00072">
    <property type="entry name" value="Response_reg"/>
    <property type="match status" value="1"/>
</dbReference>
<feature type="domain" description="Response regulatory" evidence="2">
    <location>
        <begin position="3"/>
        <end position="124"/>
    </location>
</feature>
<proteinExistence type="predicted"/>
<dbReference type="HOGENOM" id="CLU_000445_14_2_9"/>
<dbReference type="InterPro" id="IPR001789">
    <property type="entry name" value="Sig_transdc_resp-reg_receiver"/>
</dbReference>
<dbReference type="STRING" id="189425.PGRAT_05955"/>
<dbReference type="Gene3D" id="2.40.50.1020">
    <property type="entry name" value="LytTr DNA-binding domain"/>
    <property type="match status" value="1"/>
</dbReference>
<dbReference type="EMBL" id="CP009287">
    <property type="protein sequence ID" value="AIQ67230.1"/>
    <property type="molecule type" value="Genomic_DNA"/>
</dbReference>
<dbReference type="PROSITE" id="PS50930">
    <property type="entry name" value="HTH_LYTTR"/>
    <property type="match status" value="1"/>
</dbReference>
<dbReference type="Proteomes" id="UP000029500">
    <property type="component" value="Chromosome"/>
</dbReference>
<gene>
    <name evidence="4" type="ORF">PGRAT_05955</name>
</gene>
<dbReference type="GO" id="GO:0000156">
    <property type="term" value="F:phosphorelay response regulator activity"/>
    <property type="evidence" value="ECO:0007669"/>
    <property type="project" value="InterPro"/>
</dbReference>
<evidence type="ECO:0008006" key="6">
    <source>
        <dbReference type="Google" id="ProtNLM"/>
    </source>
</evidence>
<dbReference type="SMART" id="SM00850">
    <property type="entry name" value="LytTR"/>
    <property type="match status" value="1"/>
</dbReference>
<dbReference type="PROSITE" id="PS50110">
    <property type="entry name" value="RESPONSE_REGULATORY"/>
    <property type="match status" value="1"/>
</dbReference>
<feature type="modified residue" description="4-aspartylphosphate" evidence="1">
    <location>
        <position position="59"/>
    </location>
</feature>
<dbReference type="Gene3D" id="3.40.50.2300">
    <property type="match status" value="1"/>
</dbReference>
<dbReference type="GO" id="GO:0003677">
    <property type="term" value="F:DNA binding"/>
    <property type="evidence" value="ECO:0007669"/>
    <property type="project" value="InterPro"/>
</dbReference>
<dbReference type="InterPro" id="IPR046947">
    <property type="entry name" value="LytR-like"/>
</dbReference>
<evidence type="ECO:0000256" key="1">
    <source>
        <dbReference type="PROSITE-ProRule" id="PRU00169"/>
    </source>
</evidence>
<dbReference type="eggNOG" id="COG3279">
    <property type="taxonomic scope" value="Bacteria"/>
</dbReference>
<dbReference type="PANTHER" id="PTHR37299">
    <property type="entry name" value="TRANSCRIPTIONAL REGULATOR-RELATED"/>
    <property type="match status" value="1"/>
</dbReference>
<reference evidence="4 5" key="1">
    <citation type="submission" date="2014-08" db="EMBL/GenBank/DDBJ databases">
        <title>Comparative genomics of the Paenibacillus odorifer group.</title>
        <authorList>
            <person name="den Bakker H.C."/>
            <person name="Tsai Y.-C."/>
            <person name="Martin N."/>
            <person name="Korlach J."/>
            <person name="Wiedmann M."/>
        </authorList>
    </citation>
    <scope>NUCLEOTIDE SEQUENCE [LARGE SCALE GENOMIC DNA]</scope>
    <source>
        <strain evidence="4 5">DSM 15220</strain>
    </source>
</reference>
<accession>A0A089M4B9</accession>
<protein>
    <recommendedName>
        <fullName evidence="6">Stage 0 sporulation protein A homolog</fullName>
    </recommendedName>
</protein>
<dbReference type="SUPFAM" id="SSF52172">
    <property type="entry name" value="CheY-like"/>
    <property type="match status" value="1"/>
</dbReference>
<evidence type="ECO:0000313" key="4">
    <source>
        <dbReference type="EMBL" id="AIQ67230.1"/>
    </source>
</evidence>